<organism evidence="2 3">
    <name type="scientific">Clostridium sporogenes</name>
    <dbReference type="NCBI Taxonomy" id="1509"/>
    <lineage>
        <taxon>Bacteria</taxon>
        <taxon>Bacillati</taxon>
        <taxon>Bacillota</taxon>
        <taxon>Clostridia</taxon>
        <taxon>Eubacteriales</taxon>
        <taxon>Clostridiaceae</taxon>
        <taxon>Clostridium</taxon>
    </lineage>
</organism>
<comment type="caution">
    <text evidence="2">The sequence shown here is derived from an EMBL/GenBank/DDBJ whole genome shotgun (WGS) entry which is preliminary data.</text>
</comment>
<proteinExistence type="predicted"/>
<accession>A0AAE4JW20</accession>
<evidence type="ECO:0000313" key="2">
    <source>
        <dbReference type="EMBL" id="MDS1004674.1"/>
    </source>
</evidence>
<keyword evidence="1" id="KW-0812">Transmembrane</keyword>
<keyword evidence="1" id="KW-0472">Membrane</keyword>
<dbReference type="EMBL" id="JARUIS010000025">
    <property type="protein sequence ID" value="MDS1004674.1"/>
    <property type="molecule type" value="Genomic_DNA"/>
</dbReference>
<sequence>MQEKRNFKIKNINKRSFKSYFQIVIYAFFPLIVYPFAFNDYSFKFLKTVKYWATMVPLLILIPILIMVIIEENKKSL</sequence>
<protein>
    <submittedName>
        <fullName evidence="2">Uncharacterized protein</fullName>
    </submittedName>
</protein>
<evidence type="ECO:0000313" key="3">
    <source>
        <dbReference type="Proteomes" id="UP001182303"/>
    </source>
</evidence>
<feature type="transmembrane region" description="Helical" evidence="1">
    <location>
        <begin position="49"/>
        <end position="70"/>
    </location>
</feature>
<feature type="transmembrane region" description="Helical" evidence="1">
    <location>
        <begin position="20"/>
        <end position="37"/>
    </location>
</feature>
<dbReference type="Proteomes" id="UP001182303">
    <property type="component" value="Unassembled WGS sequence"/>
</dbReference>
<dbReference type="RefSeq" id="WP_310944157.1">
    <property type="nucleotide sequence ID" value="NZ_JARUIS010000025.1"/>
</dbReference>
<dbReference type="AlphaFoldDB" id="A0AAE4JW20"/>
<reference evidence="2" key="1">
    <citation type="submission" date="2023-04" db="EMBL/GenBank/DDBJ databases">
        <title>Assessment of the microbiological origin of a defect in Grana Padano cheese.</title>
        <authorList>
            <person name="Zago M."/>
            <person name="Rossetti L."/>
            <person name="Bonvini B."/>
            <person name="Carminati D."/>
            <person name="Giraffa G."/>
        </authorList>
    </citation>
    <scope>NUCLEOTIDE SEQUENCE</scope>
    <source>
        <strain evidence="2">4990</strain>
    </source>
</reference>
<evidence type="ECO:0000256" key="1">
    <source>
        <dbReference type="SAM" id="Phobius"/>
    </source>
</evidence>
<keyword evidence="1" id="KW-1133">Transmembrane helix</keyword>
<name>A0AAE4JW20_CLOSG</name>
<gene>
    <name evidence="2" type="ORF">P9J83_14380</name>
</gene>